<dbReference type="Pfam" id="PF19621">
    <property type="entry name" value="DUF6126"/>
    <property type="match status" value="1"/>
</dbReference>
<dbReference type="InterPro" id="IPR046129">
    <property type="entry name" value="DUF6126"/>
</dbReference>
<feature type="compositionally biased region" description="Basic and acidic residues" evidence="1">
    <location>
        <begin position="1"/>
        <end position="12"/>
    </location>
</feature>
<keyword evidence="2" id="KW-1133">Transmembrane helix</keyword>
<feature type="transmembrane region" description="Helical" evidence="2">
    <location>
        <begin position="57"/>
        <end position="78"/>
    </location>
</feature>
<evidence type="ECO:0000313" key="3">
    <source>
        <dbReference type="EMBL" id="GAA2474946.1"/>
    </source>
</evidence>
<feature type="region of interest" description="Disordered" evidence="1">
    <location>
        <begin position="1"/>
        <end position="46"/>
    </location>
</feature>
<proteinExistence type="predicted"/>
<keyword evidence="2" id="KW-0472">Membrane</keyword>
<dbReference type="RefSeq" id="WP_344381771.1">
    <property type="nucleotide sequence ID" value="NZ_BAAATA010000003.1"/>
</dbReference>
<dbReference type="Proteomes" id="UP001501358">
    <property type="component" value="Unassembled WGS sequence"/>
</dbReference>
<evidence type="ECO:0000313" key="4">
    <source>
        <dbReference type="Proteomes" id="UP001501358"/>
    </source>
</evidence>
<feature type="compositionally biased region" description="Low complexity" evidence="1">
    <location>
        <begin position="21"/>
        <end position="40"/>
    </location>
</feature>
<reference evidence="3 4" key="1">
    <citation type="journal article" date="2019" name="Int. J. Syst. Evol. Microbiol.">
        <title>The Global Catalogue of Microorganisms (GCM) 10K type strain sequencing project: providing services to taxonomists for standard genome sequencing and annotation.</title>
        <authorList>
            <consortium name="The Broad Institute Genomics Platform"/>
            <consortium name="The Broad Institute Genome Sequencing Center for Infectious Disease"/>
            <person name="Wu L."/>
            <person name="Ma J."/>
        </authorList>
    </citation>
    <scope>NUCLEOTIDE SEQUENCE [LARGE SCALE GENOMIC DNA]</scope>
    <source>
        <strain evidence="3 4">JCM 6307</strain>
    </source>
</reference>
<name>A0ABN3L250_9ACTN</name>
<keyword evidence="4" id="KW-1185">Reference proteome</keyword>
<keyword evidence="2" id="KW-0812">Transmembrane</keyword>
<comment type="caution">
    <text evidence="3">The sequence shown here is derived from an EMBL/GenBank/DDBJ whole genome shotgun (WGS) entry which is preliminary data.</text>
</comment>
<accession>A0ABN3L250</accession>
<protein>
    <submittedName>
        <fullName evidence="3">Uncharacterized protein</fullName>
    </submittedName>
</protein>
<organism evidence="3 4">
    <name type="scientific">Streptomyces thermolineatus</name>
    <dbReference type="NCBI Taxonomy" id="44033"/>
    <lineage>
        <taxon>Bacteria</taxon>
        <taxon>Bacillati</taxon>
        <taxon>Actinomycetota</taxon>
        <taxon>Actinomycetes</taxon>
        <taxon>Kitasatosporales</taxon>
        <taxon>Streptomycetaceae</taxon>
        <taxon>Streptomyces</taxon>
    </lineage>
</organism>
<dbReference type="EMBL" id="BAAATA010000003">
    <property type="protein sequence ID" value="GAA2474946.1"/>
    <property type="molecule type" value="Genomic_DNA"/>
</dbReference>
<gene>
    <name evidence="3" type="ORF">GCM10010406_08820</name>
</gene>
<evidence type="ECO:0000256" key="1">
    <source>
        <dbReference type="SAM" id="MobiDB-lite"/>
    </source>
</evidence>
<sequence>MSVEPARAERPADQQPAGGLPADRQPAPRPAADARPGRPARASDEQYKAPMGMTVRVFIYLVAVHFIVFFFFAIFYLLGAQ</sequence>
<evidence type="ECO:0000256" key="2">
    <source>
        <dbReference type="SAM" id="Phobius"/>
    </source>
</evidence>